<dbReference type="PANTHER" id="PTHR35400:SF3">
    <property type="entry name" value="SLL1072 PROTEIN"/>
    <property type="match status" value="1"/>
</dbReference>
<dbReference type="InterPro" id="IPR011335">
    <property type="entry name" value="Restrct_endonuc-II-like"/>
</dbReference>
<accession>A0A365H9X7</accession>
<proteinExistence type="predicted"/>
<dbReference type="Gene3D" id="3.90.1570.10">
    <property type="entry name" value="tt1808, chain A"/>
    <property type="match status" value="1"/>
</dbReference>
<dbReference type="PANTHER" id="PTHR35400">
    <property type="entry name" value="SLR1083 PROTEIN"/>
    <property type="match status" value="1"/>
</dbReference>
<reference evidence="2 3" key="1">
    <citation type="submission" date="2018-06" db="EMBL/GenBank/DDBJ databases">
        <title>Actinomadura craniellae sp. nov. isolated from marine sponge Craniella sp.</title>
        <authorList>
            <person name="Li L."/>
            <person name="Xu Q.H."/>
            <person name="Lin H.W."/>
            <person name="Lu Y.H."/>
        </authorList>
    </citation>
    <scope>NUCLEOTIDE SEQUENCE [LARGE SCALE GENOMIC DNA]</scope>
    <source>
        <strain evidence="2 3">LHW63021</strain>
    </source>
</reference>
<dbReference type="InterPro" id="IPR012296">
    <property type="entry name" value="Nuclease_put_TT1808"/>
</dbReference>
<dbReference type="Pfam" id="PF05685">
    <property type="entry name" value="Uma2"/>
    <property type="match status" value="1"/>
</dbReference>
<dbReference type="CDD" id="cd06260">
    <property type="entry name" value="DUF820-like"/>
    <property type="match status" value="1"/>
</dbReference>
<comment type="caution">
    <text evidence="2">The sequence shown here is derived from an EMBL/GenBank/DDBJ whole genome shotgun (WGS) entry which is preliminary data.</text>
</comment>
<sequence>MSVTVLRQPAVVLPDSAYAMWARGELGDFLHVPEGHRVEVIGGEVVVSPAPVLEHGGIVQDITRAVFRAAAADPAFPWEAFQGVGLDLFGVRDGYIPDLVVMDGAAFAAARAAGVRHLVPDQVELVVEVTSPSNAADDRRSLQDRRKATKWSGYARSEVPYYLLADRDPKVARTTLFSIPDQGAGAYLHEESWEFGELVRLPDPFGIEIDTTRWRTWDE</sequence>
<dbReference type="Proteomes" id="UP000251891">
    <property type="component" value="Unassembled WGS sequence"/>
</dbReference>
<protein>
    <recommendedName>
        <fullName evidence="1">Putative restriction endonuclease domain-containing protein</fullName>
    </recommendedName>
</protein>
<evidence type="ECO:0000259" key="1">
    <source>
        <dbReference type="Pfam" id="PF05685"/>
    </source>
</evidence>
<name>A0A365H9X7_9ACTN</name>
<dbReference type="OrthoDB" id="4537149at2"/>
<gene>
    <name evidence="2" type="ORF">DPM19_09075</name>
</gene>
<organism evidence="2 3">
    <name type="scientific">Actinomadura craniellae</name>
    <dbReference type="NCBI Taxonomy" id="2231787"/>
    <lineage>
        <taxon>Bacteria</taxon>
        <taxon>Bacillati</taxon>
        <taxon>Actinomycetota</taxon>
        <taxon>Actinomycetes</taxon>
        <taxon>Streptosporangiales</taxon>
        <taxon>Thermomonosporaceae</taxon>
        <taxon>Actinomadura</taxon>
    </lineage>
</organism>
<evidence type="ECO:0000313" key="2">
    <source>
        <dbReference type="EMBL" id="RAY15897.1"/>
    </source>
</evidence>
<keyword evidence="3" id="KW-1185">Reference proteome</keyword>
<dbReference type="SUPFAM" id="SSF52980">
    <property type="entry name" value="Restriction endonuclease-like"/>
    <property type="match status" value="1"/>
</dbReference>
<feature type="domain" description="Putative restriction endonuclease" evidence="1">
    <location>
        <begin position="28"/>
        <end position="210"/>
    </location>
</feature>
<dbReference type="RefSeq" id="WP_111864722.1">
    <property type="nucleotide sequence ID" value="NZ_QLYX01000003.1"/>
</dbReference>
<dbReference type="InterPro" id="IPR008538">
    <property type="entry name" value="Uma2"/>
</dbReference>
<dbReference type="EMBL" id="QLYX01000003">
    <property type="protein sequence ID" value="RAY15897.1"/>
    <property type="molecule type" value="Genomic_DNA"/>
</dbReference>
<dbReference type="AlphaFoldDB" id="A0A365H9X7"/>
<evidence type="ECO:0000313" key="3">
    <source>
        <dbReference type="Proteomes" id="UP000251891"/>
    </source>
</evidence>